<dbReference type="PROSITE" id="PS50044">
    <property type="entry name" value="SIGMA54_3"/>
    <property type="match status" value="1"/>
</dbReference>
<dbReference type="STRING" id="289377.HL41_02770"/>
<dbReference type="KEGG" id="tcm:HL41_02770"/>
<accession>A0A075WRY8</accession>
<evidence type="ECO:0000256" key="7">
    <source>
        <dbReference type="ARBA" id="ARBA00023125"/>
    </source>
</evidence>
<evidence type="ECO:0000256" key="2">
    <source>
        <dbReference type="ARBA" id="ARBA00022478"/>
    </source>
</evidence>
<keyword evidence="7" id="KW-0238">DNA-binding</keyword>
<keyword evidence="4" id="KW-0548">Nucleotidyltransferase</keyword>
<dbReference type="RefSeq" id="WP_038061216.1">
    <property type="nucleotide sequence ID" value="NZ_CP008796.1"/>
</dbReference>
<evidence type="ECO:0000313" key="11">
    <source>
        <dbReference type="EMBL" id="AIH03800.1"/>
    </source>
</evidence>
<evidence type="ECO:0000256" key="1">
    <source>
        <dbReference type="ARBA" id="ARBA00008798"/>
    </source>
</evidence>
<protein>
    <recommendedName>
        <fullName evidence="13">RNA polymerase sigma-54 factor</fullName>
    </recommendedName>
</protein>
<dbReference type="PIRSF" id="PIRSF000774">
    <property type="entry name" value="RpoN"/>
    <property type="match status" value="1"/>
</dbReference>
<dbReference type="Pfam" id="PF00309">
    <property type="entry name" value="Sigma54_AID"/>
    <property type="match status" value="1"/>
</dbReference>
<dbReference type="NCBIfam" id="TIGR02395">
    <property type="entry name" value="rpoN_sigma"/>
    <property type="match status" value="1"/>
</dbReference>
<name>A0A075WRY8_9BACT</name>
<feature type="domain" description="RNA polymerase sigma factor 54 core-binding" evidence="10">
    <location>
        <begin position="103"/>
        <end position="289"/>
    </location>
</feature>
<dbReference type="InterPro" id="IPR007046">
    <property type="entry name" value="RNA_pol_sigma_54_core-bd"/>
</dbReference>
<dbReference type="Gene3D" id="1.10.10.60">
    <property type="entry name" value="Homeodomain-like"/>
    <property type="match status" value="1"/>
</dbReference>
<keyword evidence="2" id="KW-0240">DNA-directed RNA polymerase</keyword>
<dbReference type="eggNOG" id="COG1508">
    <property type="taxonomic scope" value="Bacteria"/>
</dbReference>
<dbReference type="GO" id="GO:0003677">
    <property type="term" value="F:DNA binding"/>
    <property type="evidence" value="ECO:0007669"/>
    <property type="project" value="UniProtKB-KW"/>
</dbReference>
<keyword evidence="5" id="KW-0805">Transcription regulation</keyword>
<dbReference type="GO" id="GO:0016779">
    <property type="term" value="F:nucleotidyltransferase activity"/>
    <property type="evidence" value="ECO:0007669"/>
    <property type="project" value="UniProtKB-KW"/>
</dbReference>
<evidence type="ECO:0008006" key="13">
    <source>
        <dbReference type="Google" id="ProtNLM"/>
    </source>
</evidence>
<dbReference type="GO" id="GO:0006352">
    <property type="term" value="P:DNA-templated transcription initiation"/>
    <property type="evidence" value="ECO:0007669"/>
    <property type="project" value="InterPro"/>
</dbReference>
<dbReference type="GO" id="GO:0001216">
    <property type="term" value="F:DNA-binding transcription activator activity"/>
    <property type="evidence" value="ECO:0007669"/>
    <property type="project" value="InterPro"/>
</dbReference>
<keyword evidence="12" id="KW-1185">Reference proteome</keyword>
<dbReference type="InterPro" id="IPR000394">
    <property type="entry name" value="RNA_pol_sigma_54"/>
</dbReference>
<gene>
    <name evidence="11" type="ORF">HL41_02770</name>
</gene>
<proteinExistence type="inferred from homology"/>
<dbReference type="InterPro" id="IPR038709">
    <property type="entry name" value="RpoN_core-bd_sf"/>
</dbReference>
<evidence type="ECO:0000256" key="8">
    <source>
        <dbReference type="ARBA" id="ARBA00023163"/>
    </source>
</evidence>
<dbReference type="EMBL" id="CP008796">
    <property type="protein sequence ID" value="AIH03800.1"/>
    <property type="molecule type" value="Genomic_DNA"/>
</dbReference>
<dbReference type="AlphaFoldDB" id="A0A075WRY8"/>
<dbReference type="PROSITE" id="PS00717">
    <property type="entry name" value="SIGMA54_1"/>
    <property type="match status" value="1"/>
</dbReference>
<evidence type="ECO:0000256" key="3">
    <source>
        <dbReference type="ARBA" id="ARBA00022679"/>
    </source>
</evidence>
<feature type="domain" description="RNA polymerase sigma factor 54 DNA-binding" evidence="9">
    <location>
        <begin position="307"/>
        <end position="466"/>
    </location>
</feature>
<dbReference type="OrthoDB" id="9814402at2"/>
<dbReference type="PANTHER" id="PTHR32248">
    <property type="entry name" value="RNA POLYMERASE SIGMA-54 FACTOR"/>
    <property type="match status" value="1"/>
</dbReference>
<organism evidence="11 12">
    <name type="scientific">Thermodesulfobacterium commune DSM 2178</name>
    <dbReference type="NCBI Taxonomy" id="289377"/>
    <lineage>
        <taxon>Bacteria</taxon>
        <taxon>Pseudomonadati</taxon>
        <taxon>Thermodesulfobacteriota</taxon>
        <taxon>Thermodesulfobacteria</taxon>
        <taxon>Thermodesulfobacteriales</taxon>
        <taxon>Thermodesulfobacteriaceae</taxon>
        <taxon>Thermodesulfobacterium</taxon>
    </lineage>
</organism>
<evidence type="ECO:0000259" key="9">
    <source>
        <dbReference type="Pfam" id="PF04552"/>
    </source>
</evidence>
<reference evidence="11 12" key="1">
    <citation type="journal article" date="2015" name="Genome Announc.">
        <title>Genome Sequence of a Sulfate-Reducing Thermophilic Bacterium, Thermodesulfobacterium commune DSM 2178T (Phylum Thermodesulfobacteria).</title>
        <authorList>
            <person name="Bhatnagar S."/>
            <person name="Badger J.H."/>
            <person name="Madupu R."/>
            <person name="Khouri H.M."/>
            <person name="O'Connor E.M."/>
            <person name="Robb F.T."/>
            <person name="Ward N.L."/>
            <person name="Eisen J.A."/>
        </authorList>
    </citation>
    <scope>NUCLEOTIDE SEQUENCE [LARGE SCALE GENOMIC DNA]</scope>
    <source>
        <strain evidence="11 12">DSM 2178</strain>
    </source>
</reference>
<dbReference type="Proteomes" id="UP000028481">
    <property type="component" value="Chromosome"/>
</dbReference>
<evidence type="ECO:0000256" key="6">
    <source>
        <dbReference type="ARBA" id="ARBA00023082"/>
    </source>
</evidence>
<dbReference type="PaxDb" id="289377-HL41_02770"/>
<dbReference type="GO" id="GO:0000428">
    <property type="term" value="C:DNA-directed RNA polymerase complex"/>
    <property type="evidence" value="ECO:0007669"/>
    <property type="project" value="UniProtKB-KW"/>
</dbReference>
<keyword evidence="6" id="KW-0731">Sigma factor</keyword>
<dbReference type="PRINTS" id="PR00045">
    <property type="entry name" value="SIGMA54FCT"/>
</dbReference>
<keyword evidence="3" id="KW-0808">Transferase</keyword>
<dbReference type="PANTHER" id="PTHR32248:SF4">
    <property type="entry name" value="RNA POLYMERASE SIGMA-54 FACTOR"/>
    <property type="match status" value="1"/>
</dbReference>
<dbReference type="Pfam" id="PF04963">
    <property type="entry name" value="Sigma54_CBD"/>
    <property type="match status" value="1"/>
</dbReference>
<evidence type="ECO:0000256" key="5">
    <source>
        <dbReference type="ARBA" id="ARBA00023015"/>
    </source>
</evidence>
<dbReference type="Gene3D" id="1.10.10.1330">
    <property type="entry name" value="RNA polymerase sigma-54 factor, core-binding domain"/>
    <property type="match status" value="1"/>
</dbReference>
<keyword evidence="8" id="KW-0804">Transcription</keyword>
<evidence type="ECO:0000256" key="4">
    <source>
        <dbReference type="ARBA" id="ARBA00022695"/>
    </source>
</evidence>
<dbReference type="GO" id="GO:0016987">
    <property type="term" value="F:sigma factor activity"/>
    <property type="evidence" value="ECO:0007669"/>
    <property type="project" value="UniProtKB-KW"/>
</dbReference>
<dbReference type="HOGENOM" id="CLU_020569_1_1_0"/>
<comment type="similarity">
    <text evidence="1">Belongs to the sigma-54 factor family.</text>
</comment>
<dbReference type="PROSITE" id="PS00718">
    <property type="entry name" value="SIGMA54_2"/>
    <property type="match status" value="1"/>
</dbReference>
<evidence type="ECO:0000313" key="12">
    <source>
        <dbReference type="Proteomes" id="UP000028481"/>
    </source>
</evidence>
<sequence length="470" mass="55213">MIELKNQLKLSQQLILTPQLKLLLKVLQLNTLELEEYIVQEAQTNPFLEIEYKDLAPKVSQDRDHIPEEVKLTDEIDLGTEEFLEKSLYLIEPQEEPEEPIWEKTLKAEDKLSDYLLWQFRMKEFTPVEYEIAQYIVGNLDEKGYLTVSSEELSKELNIAVEKVEKVRNVIKFLDPVGVASYDVKECLLTQLLFMGYKEESLPYVLIEKYFEQIPEGVDILSQKLGIEPLKIEEALEVIKHLEPYPARNFYVETSTYIEPDLRFYREDEEWKVEVLKEKSFKVRLNNFYLEYLKLKKKDPRFLKSKQFLKEKFKEAENLLKALDSRYSSLYKVGAAILTHQKEFLEKGIKYLKPLTLRMLAEETQLHESTISRIINRKYVQTPSGVFSLKFFFSSGYESSDGTSLSSKAVKDLIKQIISQENPEKPLSDNEVAKVLKSKYGVNIARRTVTKYREELQIPSVRERKKQNKR</sequence>
<evidence type="ECO:0000259" key="10">
    <source>
        <dbReference type="Pfam" id="PF04963"/>
    </source>
</evidence>
<dbReference type="Pfam" id="PF04552">
    <property type="entry name" value="Sigma54_DBD"/>
    <property type="match status" value="1"/>
</dbReference>
<dbReference type="InterPro" id="IPR007634">
    <property type="entry name" value="RNA_pol_sigma_54_DNA-bd"/>
</dbReference>